<keyword evidence="3" id="KW-1185">Reference proteome</keyword>
<organism evidence="2 3">
    <name type="scientific">Pirellulimonas nuda</name>
    <dbReference type="NCBI Taxonomy" id="2528009"/>
    <lineage>
        <taxon>Bacteria</taxon>
        <taxon>Pseudomonadati</taxon>
        <taxon>Planctomycetota</taxon>
        <taxon>Planctomycetia</taxon>
        <taxon>Pirellulales</taxon>
        <taxon>Lacipirellulaceae</taxon>
        <taxon>Pirellulimonas</taxon>
    </lineage>
</organism>
<dbReference type="InterPro" id="IPR032675">
    <property type="entry name" value="LRR_dom_sf"/>
</dbReference>
<accession>A0A518D8C6</accession>
<dbReference type="AlphaFoldDB" id="A0A518D8C6"/>
<dbReference type="PROSITE" id="PS50076">
    <property type="entry name" value="DNAJ_2"/>
    <property type="match status" value="1"/>
</dbReference>
<evidence type="ECO:0000259" key="1">
    <source>
        <dbReference type="PROSITE" id="PS50076"/>
    </source>
</evidence>
<dbReference type="SUPFAM" id="SSF52047">
    <property type="entry name" value="RNI-like"/>
    <property type="match status" value="1"/>
</dbReference>
<dbReference type="KEGG" id="pnd:Pla175_10840"/>
<sequence length="235" mass="25992">MPERSTNSTAAALDATIERSAEVVRRSYQKPGFLKRLGLSLPVTVEDVKQAYYVKAREAHPDHNGDPQQFKEIQRAFDEAVEFAKRNGKRLPWIGAQLPIYVAQRDVVDKVQRWGGRVVVEPLEWLEDTVGQDFASLADRLTEIDLAGADIGDAEVGELIADPDGLRYLEVLGLANTRVTNAGALKIAGATRLKLLDLRGTPVTIGMRKQLQTLRAIESVAGTSRLAEWARRMFG</sequence>
<protein>
    <submittedName>
        <fullName evidence="2">DnaJ domain protein</fullName>
    </submittedName>
</protein>
<gene>
    <name evidence="2" type="ORF">Pla175_10840</name>
</gene>
<dbReference type="InterPro" id="IPR036869">
    <property type="entry name" value="J_dom_sf"/>
</dbReference>
<dbReference type="RefSeq" id="WP_145281866.1">
    <property type="nucleotide sequence ID" value="NZ_CP036291.1"/>
</dbReference>
<name>A0A518D8C6_9BACT</name>
<dbReference type="Gene3D" id="3.80.10.10">
    <property type="entry name" value="Ribonuclease Inhibitor"/>
    <property type="match status" value="1"/>
</dbReference>
<dbReference type="CDD" id="cd06257">
    <property type="entry name" value="DnaJ"/>
    <property type="match status" value="1"/>
</dbReference>
<dbReference type="Pfam" id="PF00226">
    <property type="entry name" value="DnaJ"/>
    <property type="match status" value="1"/>
</dbReference>
<dbReference type="SMART" id="SM00271">
    <property type="entry name" value="DnaJ"/>
    <property type="match status" value="1"/>
</dbReference>
<feature type="domain" description="J" evidence="1">
    <location>
        <begin position="32"/>
        <end position="112"/>
    </location>
</feature>
<reference evidence="2 3" key="1">
    <citation type="submission" date="2019-02" db="EMBL/GenBank/DDBJ databases">
        <title>Deep-cultivation of Planctomycetes and their phenomic and genomic characterization uncovers novel biology.</title>
        <authorList>
            <person name="Wiegand S."/>
            <person name="Jogler M."/>
            <person name="Boedeker C."/>
            <person name="Pinto D."/>
            <person name="Vollmers J."/>
            <person name="Rivas-Marin E."/>
            <person name="Kohn T."/>
            <person name="Peeters S.H."/>
            <person name="Heuer A."/>
            <person name="Rast P."/>
            <person name="Oberbeckmann S."/>
            <person name="Bunk B."/>
            <person name="Jeske O."/>
            <person name="Meyerdierks A."/>
            <person name="Storesund J.E."/>
            <person name="Kallscheuer N."/>
            <person name="Luecker S."/>
            <person name="Lage O.M."/>
            <person name="Pohl T."/>
            <person name="Merkel B.J."/>
            <person name="Hornburger P."/>
            <person name="Mueller R.-W."/>
            <person name="Bruemmer F."/>
            <person name="Labrenz M."/>
            <person name="Spormann A.M."/>
            <person name="Op den Camp H."/>
            <person name="Overmann J."/>
            <person name="Amann R."/>
            <person name="Jetten M.S.M."/>
            <person name="Mascher T."/>
            <person name="Medema M.H."/>
            <person name="Devos D.P."/>
            <person name="Kaster A.-K."/>
            <person name="Ovreas L."/>
            <person name="Rohde M."/>
            <person name="Galperin M.Y."/>
            <person name="Jogler C."/>
        </authorList>
    </citation>
    <scope>NUCLEOTIDE SEQUENCE [LARGE SCALE GENOMIC DNA]</scope>
    <source>
        <strain evidence="2 3">Pla175</strain>
    </source>
</reference>
<evidence type="ECO:0000313" key="2">
    <source>
        <dbReference type="EMBL" id="QDU87718.1"/>
    </source>
</evidence>
<dbReference type="Proteomes" id="UP000317429">
    <property type="component" value="Chromosome"/>
</dbReference>
<evidence type="ECO:0000313" key="3">
    <source>
        <dbReference type="Proteomes" id="UP000317429"/>
    </source>
</evidence>
<dbReference type="InterPro" id="IPR001623">
    <property type="entry name" value="DnaJ_domain"/>
</dbReference>
<dbReference type="SUPFAM" id="SSF46565">
    <property type="entry name" value="Chaperone J-domain"/>
    <property type="match status" value="1"/>
</dbReference>
<proteinExistence type="predicted"/>
<dbReference type="EMBL" id="CP036291">
    <property type="protein sequence ID" value="QDU87718.1"/>
    <property type="molecule type" value="Genomic_DNA"/>
</dbReference>
<dbReference type="OrthoDB" id="268412at2"/>
<dbReference type="Gene3D" id="1.10.287.110">
    <property type="entry name" value="DnaJ domain"/>
    <property type="match status" value="1"/>
</dbReference>